<feature type="transmembrane region" description="Helical" evidence="7">
    <location>
        <begin position="198"/>
        <end position="224"/>
    </location>
</feature>
<keyword evidence="9" id="KW-1185">Reference proteome</keyword>
<keyword evidence="4 7" id="KW-1133">Transmembrane helix</keyword>
<evidence type="ECO:0000256" key="7">
    <source>
        <dbReference type="SAM" id="Phobius"/>
    </source>
</evidence>
<evidence type="ECO:0000256" key="6">
    <source>
        <dbReference type="SAM" id="Coils"/>
    </source>
</evidence>
<feature type="transmembrane region" description="Helical" evidence="7">
    <location>
        <begin position="6"/>
        <end position="23"/>
    </location>
</feature>
<comment type="subcellular location">
    <subcellularLocation>
        <location evidence="1">Membrane</location>
        <topology evidence="1">Multi-pass membrane protein</topology>
    </subcellularLocation>
</comment>
<name>A0A1R1PZM7_ZANCU</name>
<feature type="coiled-coil region" evidence="6">
    <location>
        <begin position="30"/>
        <end position="64"/>
    </location>
</feature>
<feature type="transmembrane region" description="Helical" evidence="7">
    <location>
        <begin position="294"/>
        <end position="314"/>
    </location>
</feature>
<dbReference type="AlphaFoldDB" id="A0A1R1PZM7"/>
<dbReference type="Pfam" id="PF04791">
    <property type="entry name" value="LMBR1"/>
    <property type="match status" value="1"/>
</dbReference>
<keyword evidence="3 7" id="KW-0812">Transmembrane</keyword>
<evidence type="ECO:0000256" key="4">
    <source>
        <dbReference type="ARBA" id="ARBA00022989"/>
    </source>
</evidence>
<dbReference type="InterPro" id="IPR006876">
    <property type="entry name" value="LMBR1-like_membr_prot"/>
</dbReference>
<sequence length="411" mass="47254">MAVANLWGMFMIVGFMGVGLVNIPRKIWMRSNIELEILEVEARASELKDRYHDTEAKISEYIQEFERFSLRAHPTDPEYPYCVIIKQENHETINKYGRCASMGRNEWVESSGQNYHSHPQSRDDKAISKNLTKLAKIRSKLVYRKLKLKYLTRAIKENTNAALLLQDIRESKQNNLRYVQSSVPFIARWPMWRRKATFFWYLYIRTYLYKIASVFLGLLGVLILQSEFIFTISPDFTFISLLFNNVFTTDYFVIELLSVGLVLYMCISIYLSVTNLKLFGIKSLRHAHSTTTGALVICGSQLCRLLIPLCYNFLAISNINEGTGFLAIMGKINAVPILGIAINQYIPFIVLLPAILTYTRAYGRIASLFKPDVDRRPDLSLLSQPSESVYEGRILISRQRAALERGQEPIV</sequence>
<evidence type="ECO:0000313" key="8">
    <source>
        <dbReference type="EMBL" id="OMH86406.1"/>
    </source>
</evidence>
<keyword evidence="5 7" id="KW-0472">Membrane</keyword>
<gene>
    <name evidence="8" type="ORF">AX774_g20</name>
</gene>
<dbReference type="OrthoDB" id="203099at2759"/>
<accession>A0A1R1PZM7</accession>
<dbReference type="EMBL" id="LSSK01000002">
    <property type="protein sequence ID" value="OMH86406.1"/>
    <property type="molecule type" value="Genomic_DNA"/>
</dbReference>
<evidence type="ECO:0000256" key="3">
    <source>
        <dbReference type="ARBA" id="ARBA00022692"/>
    </source>
</evidence>
<evidence type="ECO:0000256" key="5">
    <source>
        <dbReference type="ARBA" id="ARBA00023136"/>
    </source>
</evidence>
<reference evidence="9" key="1">
    <citation type="submission" date="2017-01" db="EMBL/GenBank/DDBJ databases">
        <authorList>
            <person name="Wang Y."/>
            <person name="White M."/>
            <person name="Kvist S."/>
            <person name="Moncalvo J.-M."/>
        </authorList>
    </citation>
    <scope>NUCLEOTIDE SEQUENCE [LARGE SCALE GENOMIC DNA]</scope>
    <source>
        <strain evidence="9">COL-18-3</strain>
    </source>
</reference>
<dbReference type="PANTHER" id="PTHR21355:SF0">
    <property type="entry name" value="G-PROTEIN COUPLED RECEPTOR-ASSOCIATED PROTEIN LMBRD2"/>
    <property type="match status" value="1"/>
</dbReference>
<dbReference type="InterPro" id="IPR051584">
    <property type="entry name" value="GPCR-associated_LMBR1"/>
</dbReference>
<evidence type="ECO:0000256" key="1">
    <source>
        <dbReference type="ARBA" id="ARBA00004141"/>
    </source>
</evidence>
<evidence type="ECO:0000256" key="2">
    <source>
        <dbReference type="ARBA" id="ARBA00010487"/>
    </source>
</evidence>
<feature type="transmembrane region" description="Helical" evidence="7">
    <location>
        <begin position="251"/>
        <end position="273"/>
    </location>
</feature>
<comment type="caution">
    <text evidence="8">The sequence shown here is derived from an EMBL/GenBank/DDBJ whole genome shotgun (WGS) entry which is preliminary data.</text>
</comment>
<evidence type="ECO:0000313" key="9">
    <source>
        <dbReference type="Proteomes" id="UP000188320"/>
    </source>
</evidence>
<keyword evidence="6" id="KW-0175">Coiled coil</keyword>
<dbReference type="PANTHER" id="PTHR21355">
    <property type="entry name" value="G-PROTEIN COUPLED RECEPTOR-ASSOCIATED PROTEIN LMBRD2"/>
    <property type="match status" value="1"/>
</dbReference>
<comment type="similarity">
    <text evidence="2">Belongs to the LIMR family.</text>
</comment>
<dbReference type="GO" id="GO:0016020">
    <property type="term" value="C:membrane"/>
    <property type="evidence" value="ECO:0007669"/>
    <property type="project" value="UniProtKB-SubCell"/>
</dbReference>
<organism evidence="8 9">
    <name type="scientific">Zancudomyces culisetae</name>
    <name type="common">Gut fungus</name>
    <name type="synonym">Smittium culisetae</name>
    <dbReference type="NCBI Taxonomy" id="1213189"/>
    <lineage>
        <taxon>Eukaryota</taxon>
        <taxon>Fungi</taxon>
        <taxon>Fungi incertae sedis</taxon>
        <taxon>Zoopagomycota</taxon>
        <taxon>Kickxellomycotina</taxon>
        <taxon>Harpellomycetes</taxon>
        <taxon>Harpellales</taxon>
        <taxon>Legeriomycetaceae</taxon>
        <taxon>Zancudomyces</taxon>
    </lineage>
</organism>
<protein>
    <submittedName>
        <fullName evidence="8">LMBR1 domain-containing protein 2</fullName>
    </submittedName>
</protein>
<dbReference type="Proteomes" id="UP000188320">
    <property type="component" value="Unassembled WGS sequence"/>
</dbReference>
<proteinExistence type="inferred from homology"/>
<feature type="transmembrane region" description="Helical" evidence="7">
    <location>
        <begin position="334"/>
        <end position="358"/>
    </location>
</feature>